<reference evidence="2 3" key="1">
    <citation type="submission" date="2018-08" db="EMBL/GenBank/DDBJ databases">
        <title>A genome reference for cultivated species of the human gut microbiota.</title>
        <authorList>
            <person name="Zou Y."/>
            <person name="Xue W."/>
            <person name="Luo G."/>
        </authorList>
    </citation>
    <scope>NUCLEOTIDE SEQUENCE [LARGE SCALE GENOMIC DNA]</scope>
    <source>
        <strain evidence="2 3">AF04-15</strain>
    </source>
</reference>
<name>A0A413FFI7_9FIRM</name>
<evidence type="ECO:0000313" key="2">
    <source>
        <dbReference type="EMBL" id="RGX29330.1"/>
    </source>
</evidence>
<protein>
    <recommendedName>
        <fullName evidence="4">Type II toxin-antitoxin system HicB family antitoxin</fullName>
    </recommendedName>
</protein>
<dbReference type="OrthoDB" id="5419659at2"/>
<dbReference type="AlphaFoldDB" id="A0A413FFI7"/>
<proteinExistence type="predicted"/>
<accession>A0A413FFI7</accession>
<gene>
    <name evidence="2" type="ORF">DWV29_12435</name>
</gene>
<sequence>MREIKENIVYPARFQPESGGGLRITFPDFPELLVIAGDWQEGMELAQRQLALAVIDRLDSGRELPAAAGPHMAAEGPCATEAGPPAAAAGAGTLTADAQKMTSEDGPPEAVPPAELVYLHIWLPYFRSDMREVYVKKSVTIPQWLDVLAKKSGLNFSAALVRGIKEELGIRERKDI</sequence>
<dbReference type="InterPro" id="IPR035069">
    <property type="entry name" value="TTHA1013/TTHA0281-like"/>
</dbReference>
<dbReference type="Proteomes" id="UP000283880">
    <property type="component" value="Unassembled WGS sequence"/>
</dbReference>
<dbReference type="EMBL" id="QSBM01000008">
    <property type="protein sequence ID" value="RGX29330.1"/>
    <property type="molecule type" value="Genomic_DNA"/>
</dbReference>
<feature type="compositionally biased region" description="Low complexity" evidence="1">
    <location>
        <begin position="73"/>
        <end position="91"/>
    </location>
</feature>
<comment type="caution">
    <text evidence="2">The sequence shown here is derived from an EMBL/GenBank/DDBJ whole genome shotgun (WGS) entry which is preliminary data.</text>
</comment>
<dbReference type="RefSeq" id="WP_007707175.1">
    <property type="nucleotide sequence ID" value="NZ_BAABXR010000003.1"/>
</dbReference>
<dbReference type="SUPFAM" id="SSF143100">
    <property type="entry name" value="TTHA1013/TTHA0281-like"/>
    <property type="match status" value="1"/>
</dbReference>
<evidence type="ECO:0000256" key="1">
    <source>
        <dbReference type="SAM" id="MobiDB-lite"/>
    </source>
</evidence>
<dbReference type="Gene3D" id="3.30.160.250">
    <property type="match status" value="1"/>
</dbReference>
<organism evidence="2 3">
    <name type="scientific">Enterocloster asparagiformis</name>
    <dbReference type="NCBI Taxonomy" id="333367"/>
    <lineage>
        <taxon>Bacteria</taxon>
        <taxon>Bacillati</taxon>
        <taxon>Bacillota</taxon>
        <taxon>Clostridia</taxon>
        <taxon>Lachnospirales</taxon>
        <taxon>Lachnospiraceae</taxon>
        <taxon>Enterocloster</taxon>
    </lineage>
</organism>
<feature type="region of interest" description="Disordered" evidence="1">
    <location>
        <begin position="67"/>
        <end position="91"/>
    </location>
</feature>
<evidence type="ECO:0008006" key="4">
    <source>
        <dbReference type="Google" id="ProtNLM"/>
    </source>
</evidence>
<evidence type="ECO:0000313" key="3">
    <source>
        <dbReference type="Proteomes" id="UP000283880"/>
    </source>
</evidence>